<feature type="transmembrane region" description="Helical" evidence="1">
    <location>
        <begin position="7"/>
        <end position="25"/>
    </location>
</feature>
<proteinExistence type="predicted"/>
<evidence type="ECO:0000313" key="3">
    <source>
        <dbReference type="Proteomes" id="UP000285123"/>
    </source>
</evidence>
<dbReference type="PANTHER" id="PTHR43194:SF2">
    <property type="entry name" value="PEROXISOMAL MEMBRANE PROTEIN LPX1"/>
    <property type="match status" value="1"/>
</dbReference>
<accession>A0A423Q9A2</accession>
<dbReference type="EMBL" id="AYKF01000012">
    <property type="protein sequence ID" value="ROO36847.1"/>
    <property type="molecule type" value="Genomic_DNA"/>
</dbReference>
<keyword evidence="1" id="KW-0812">Transmembrane</keyword>
<organism evidence="2 3">
    <name type="scientific">Salinisphaera orenii YIM 95161</name>
    <dbReference type="NCBI Taxonomy" id="1051139"/>
    <lineage>
        <taxon>Bacteria</taxon>
        <taxon>Pseudomonadati</taxon>
        <taxon>Pseudomonadota</taxon>
        <taxon>Gammaproteobacteria</taxon>
        <taxon>Salinisphaerales</taxon>
        <taxon>Salinisphaeraceae</taxon>
        <taxon>Salinisphaera</taxon>
    </lineage>
</organism>
<protein>
    <recommendedName>
        <fullName evidence="4">Esterase</fullName>
    </recommendedName>
</protein>
<feature type="non-terminal residue" evidence="2">
    <location>
        <position position="282"/>
    </location>
</feature>
<sequence length="282" mass="31441">MRNQYGLLVRQCSAVLMLVFLAVFLNGCSDDSFADIGDDDSDGNGSPATPFTLAEQGSFFVGGETKTRGDDDEITINQMYVEYQKPWVTAEGVPIVFTHGCCLSSKTWETTPDGRMGWAEYFVQLGHSVYLTDQVSRARSGFDATPFNQVRAGEAAPETQPSINQASHQFAWSVFRFGPFEDPYEDLQYPIEAVDELYKQMMPDLNSGLPEQNPTWANLAELSEDAGGAVLVGHSQSGLYPFHAALINPEHVKAVINIDESPRFRRRLQLLRDWSHETEQTL</sequence>
<evidence type="ECO:0000256" key="1">
    <source>
        <dbReference type="SAM" id="Phobius"/>
    </source>
</evidence>
<dbReference type="Proteomes" id="UP000285123">
    <property type="component" value="Unassembled WGS sequence"/>
</dbReference>
<dbReference type="AlphaFoldDB" id="A0A423Q9A2"/>
<evidence type="ECO:0000313" key="2">
    <source>
        <dbReference type="EMBL" id="ROO36847.1"/>
    </source>
</evidence>
<gene>
    <name evidence="2" type="ORF">SAHL_01720</name>
</gene>
<dbReference type="SUPFAM" id="SSF53474">
    <property type="entry name" value="alpha/beta-Hydrolases"/>
    <property type="match status" value="1"/>
</dbReference>
<dbReference type="PANTHER" id="PTHR43194">
    <property type="entry name" value="HYDROLASE ALPHA/BETA FOLD FAMILY"/>
    <property type="match status" value="1"/>
</dbReference>
<evidence type="ECO:0008006" key="4">
    <source>
        <dbReference type="Google" id="ProtNLM"/>
    </source>
</evidence>
<comment type="caution">
    <text evidence="2">The sequence shown here is derived from an EMBL/GenBank/DDBJ whole genome shotgun (WGS) entry which is preliminary data.</text>
</comment>
<name>A0A423Q9A2_9GAMM</name>
<keyword evidence="1" id="KW-0472">Membrane</keyword>
<dbReference type="InterPro" id="IPR029058">
    <property type="entry name" value="AB_hydrolase_fold"/>
</dbReference>
<dbReference type="Gene3D" id="3.40.50.1820">
    <property type="entry name" value="alpha/beta hydrolase"/>
    <property type="match status" value="1"/>
</dbReference>
<reference evidence="2 3" key="1">
    <citation type="submission" date="2013-10" db="EMBL/GenBank/DDBJ databases">
        <title>Salinisphaera halophila YIM 95161 Genome Sequencing.</title>
        <authorList>
            <person name="Lai Q."/>
            <person name="Li C."/>
            <person name="Shao Z."/>
        </authorList>
    </citation>
    <scope>NUCLEOTIDE SEQUENCE [LARGE SCALE GENOMIC DNA]</scope>
    <source>
        <strain evidence="2 3">YIM 95161</strain>
    </source>
</reference>
<keyword evidence="1" id="KW-1133">Transmembrane helix</keyword>
<dbReference type="InterPro" id="IPR050228">
    <property type="entry name" value="Carboxylesterase_BioH"/>
</dbReference>